<dbReference type="OrthoDB" id="1432999at2759"/>
<sequence>MNKENEAIMKSFNHNESKYKDVFAIINDGWTFQLHCPMKITLLREETNKHFTNYIYSKKRNVLNHKKVHNFFYMKYNLTPKQRHKLRDDIDPITLNDIDEFNVKLAKQMGDNNDDA</sequence>
<feature type="non-terminal residue" evidence="1">
    <location>
        <position position="1"/>
    </location>
</feature>
<dbReference type="EMBL" id="QJKJ01009511">
    <property type="protein sequence ID" value="RDX76426.1"/>
    <property type="molecule type" value="Genomic_DNA"/>
</dbReference>
<evidence type="ECO:0000313" key="1">
    <source>
        <dbReference type="EMBL" id="RDX76426.1"/>
    </source>
</evidence>
<evidence type="ECO:0000313" key="2">
    <source>
        <dbReference type="Proteomes" id="UP000257109"/>
    </source>
</evidence>
<reference evidence="1" key="1">
    <citation type="submission" date="2018-05" db="EMBL/GenBank/DDBJ databases">
        <title>Draft genome of Mucuna pruriens seed.</title>
        <authorList>
            <person name="Nnadi N.E."/>
            <person name="Vos R."/>
            <person name="Hasami M.H."/>
            <person name="Devisetty U.K."/>
            <person name="Aguiy J.C."/>
        </authorList>
    </citation>
    <scope>NUCLEOTIDE SEQUENCE [LARGE SCALE GENOMIC DNA]</scope>
    <source>
        <strain evidence="1">JCA_2017</strain>
    </source>
</reference>
<dbReference type="Proteomes" id="UP000257109">
    <property type="component" value="Unassembled WGS sequence"/>
</dbReference>
<protein>
    <submittedName>
        <fullName evidence="1">Uncharacterized protein</fullName>
    </submittedName>
</protein>
<proteinExistence type="predicted"/>
<accession>A0A371FDQ8</accession>
<organism evidence="1 2">
    <name type="scientific">Mucuna pruriens</name>
    <name type="common">Velvet bean</name>
    <name type="synonym">Dolichos pruriens</name>
    <dbReference type="NCBI Taxonomy" id="157652"/>
    <lineage>
        <taxon>Eukaryota</taxon>
        <taxon>Viridiplantae</taxon>
        <taxon>Streptophyta</taxon>
        <taxon>Embryophyta</taxon>
        <taxon>Tracheophyta</taxon>
        <taxon>Spermatophyta</taxon>
        <taxon>Magnoliopsida</taxon>
        <taxon>eudicotyledons</taxon>
        <taxon>Gunneridae</taxon>
        <taxon>Pentapetalae</taxon>
        <taxon>rosids</taxon>
        <taxon>fabids</taxon>
        <taxon>Fabales</taxon>
        <taxon>Fabaceae</taxon>
        <taxon>Papilionoideae</taxon>
        <taxon>50 kb inversion clade</taxon>
        <taxon>NPAAA clade</taxon>
        <taxon>indigoferoid/millettioid clade</taxon>
        <taxon>Phaseoleae</taxon>
        <taxon>Mucuna</taxon>
    </lineage>
</organism>
<comment type="caution">
    <text evidence="1">The sequence shown here is derived from an EMBL/GenBank/DDBJ whole genome shotgun (WGS) entry which is preliminary data.</text>
</comment>
<dbReference type="AlphaFoldDB" id="A0A371FDQ8"/>
<name>A0A371FDQ8_MUCPR</name>
<gene>
    <name evidence="1" type="ORF">CR513_43586</name>
</gene>
<keyword evidence="2" id="KW-1185">Reference proteome</keyword>